<keyword evidence="2" id="KW-1185">Reference proteome</keyword>
<reference evidence="1 2" key="1">
    <citation type="submission" date="2020-02" db="EMBL/GenBank/DDBJ databases">
        <title>Identification and Characterization of First Virulent Phages, Including a Novel Jumbo Virus, Infecting Ochrobactrum spp.</title>
        <authorList>
            <person name="Decewicz P."/>
            <person name="Golec P."/>
            <person name="Szymczak M."/>
            <person name="Radlinska M."/>
            <person name="Dziewit L."/>
        </authorList>
    </citation>
    <scope>NUCLEOTIDE SEQUENCE [LARGE SCALE GENOMIC DNA]</scope>
</reference>
<gene>
    <name evidence="1" type="ORF">phiOH_p10</name>
</gene>
<organism evidence="1 2">
    <name type="scientific">Ochrobactrum phage vB_OspP_OH</name>
    <dbReference type="NCBI Taxonomy" id="2712957"/>
    <lineage>
        <taxon>Viruses</taxon>
        <taxon>Duplodnaviria</taxon>
        <taxon>Heunggongvirae</taxon>
        <taxon>Uroviricota</taxon>
        <taxon>Caudoviricetes</taxon>
        <taxon>Wolominvirus</taxon>
        <taxon>Wolominvirus OH</taxon>
    </lineage>
</organism>
<protein>
    <submittedName>
        <fullName evidence="1">Uncharacterized protein</fullName>
    </submittedName>
</protein>
<name>A0A6G6XXH4_9CAUD</name>
<evidence type="ECO:0000313" key="2">
    <source>
        <dbReference type="Proteomes" id="UP000503046"/>
    </source>
</evidence>
<sequence>MLAPTRNTYVIWNQGGLVHEIPRHRLWDLYGRLPDEVDFEIRMDGAAFGEVMDAEYAGEQVAILDHYPDSEEVIALLNDTWPEDE</sequence>
<accession>A0A6G6XXH4</accession>
<dbReference type="Proteomes" id="UP000503046">
    <property type="component" value="Segment"/>
</dbReference>
<dbReference type="EMBL" id="MT028492">
    <property type="protein sequence ID" value="QIG66066.1"/>
    <property type="molecule type" value="Genomic_DNA"/>
</dbReference>
<evidence type="ECO:0000313" key="1">
    <source>
        <dbReference type="EMBL" id="QIG66066.1"/>
    </source>
</evidence>
<proteinExistence type="predicted"/>